<feature type="region of interest" description="Disordered" evidence="1">
    <location>
        <begin position="1"/>
        <end position="50"/>
    </location>
</feature>
<sequence length="337" mass="38286">MSSSNSPESSPDTDQFRSFSPLSPDRPTPFGPTPSTSNANGSTGPARRALYPVDNNCDAFRSLMNAHGEDGPDSEIVIKKSDLVKIISNQEKILKQQGELRQHVVDSGGDSRRKKKKPPLKIKNMVHNIYSNLLEDGYSWDTTKQFGSECNMAITNKIKEAARSQLQGNCEDFVLDASRTYFFTKRKEVKRINAGKSIEFKKKQARRQRKQQKLSRRKSALQNSSSVNENDKHFLTLVLKTEYISSEDSDSAPETQDDDDDDDDEINIPAGRRAKSLCVRPLPWRSETLNRWFKFLDARHEKKIRKMGVKPMHVRKEGALSKRDPPLHPPMRAITNL</sequence>
<dbReference type="Proteomes" id="UP000694865">
    <property type="component" value="Unplaced"/>
</dbReference>
<dbReference type="GeneID" id="100377640"/>
<gene>
    <name evidence="3" type="primary">LOC100377640</name>
</gene>
<feature type="compositionally biased region" description="Basic residues" evidence="1">
    <location>
        <begin position="203"/>
        <end position="219"/>
    </location>
</feature>
<accession>A0ABM0GWQ5</accession>
<evidence type="ECO:0000313" key="2">
    <source>
        <dbReference type="Proteomes" id="UP000694865"/>
    </source>
</evidence>
<feature type="compositionally biased region" description="Polar residues" evidence="1">
    <location>
        <begin position="33"/>
        <end position="43"/>
    </location>
</feature>
<dbReference type="RefSeq" id="XP_002739016.1">
    <property type="nucleotide sequence ID" value="XM_002738970.1"/>
</dbReference>
<keyword evidence="2" id="KW-1185">Reference proteome</keyword>
<feature type="region of interest" description="Disordered" evidence="1">
    <location>
        <begin position="97"/>
        <end position="118"/>
    </location>
</feature>
<dbReference type="PANTHER" id="PTHR14375:SF2">
    <property type="entry name" value="SIMILAR TO RIKEN CDNA 4931414P19"/>
    <property type="match status" value="1"/>
</dbReference>
<proteinExistence type="predicted"/>
<feature type="region of interest" description="Disordered" evidence="1">
    <location>
        <begin position="199"/>
        <end position="227"/>
    </location>
</feature>
<feature type="compositionally biased region" description="Low complexity" evidence="1">
    <location>
        <begin position="1"/>
        <end position="10"/>
    </location>
</feature>
<evidence type="ECO:0000313" key="3">
    <source>
        <dbReference type="RefSeq" id="XP_002739016.1"/>
    </source>
</evidence>
<feature type="compositionally biased region" description="Polar residues" evidence="1">
    <location>
        <begin position="12"/>
        <end position="21"/>
    </location>
</feature>
<organism evidence="2 3">
    <name type="scientific">Saccoglossus kowalevskii</name>
    <name type="common">Acorn worm</name>
    <dbReference type="NCBI Taxonomy" id="10224"/>
    <lineage>
        <taxon>Eukaryota</taxon>
        <taxon>Metazoa</taxon>
        <taxon>Hemichordata</taxon>
        <taxon>Enteropneusta</taxon>
        <taxon>Harrimaniidae</taxon>
        <taxon>Saccoglossus</taxon>
    </lineage>
</organism>
<feature type="region of interest" description="Disordered" evidence="1">
    <location>
        <begin position="246"/>
        <end position="272"/>
    </location>
</feature>
<feature type="compositionally biased region" description="Acidic residues" evidence="1">
    <location>
        <begin position="246"/>
        <end position="266"/>
    </location>
</feature>
<dbReference type="PANTHER" id="PTHR14375">
    <property type="entry name" value="SIMILAR TO RIKEN CDNA 4931414P19"/>
    <property type="match status" value="1"/>
</dbReference>
<protein>
    <submittedName>
        <fullName evidence="3">Uncharacterized protein LOC100377640</fullName>
    </submittedName>
</protein>
<evidence type="ECO:0000256" key="1">
    <source>
        <dbReference type="SAM" id="MobiDB-lite"/>
    </source>
</evidence>
<dbReference type="InterPro" id="IPR028101">
    <property type="entry name" value="DUF4616"/>
</dbReference>
<reference evidence="3" key="1">
    <citation type="submission" date="2025-08" db="UniProtKB">
        <authorList>
            <consortium name="RefSeq"/>
        </authorList>
    </citation>
    <scope>IDENTIFICATION</scope>
    <source>
        <tissue evidence="3">Testes</tissue>
    </source>
</reference>
<name>A0ABM0GWQ5_SACKO</name>